<gene>
    <name evidence="2" type="ORF">METZ01_LOCUS507337</name>
</gene>
<dbReference type="AlphaFoldDB" id="A0A383EDK6"/>
<sequence length="43" mass="4325">VLGWPVSCGMIVASSSAGGSFGGKEKETAARAAVQTQQHPLPI</sequence>
<protein>
    <submittedName>
        <fullName evidence="2">Uncharacterized protein</fullName>
    </submittedName>
</protein>
<feature type="non-terminal residue" evidence="2">
    <location>
        <position position="1"/>
    </location>
</feature>
<proteinExistence type="predicted"/>
<feature type="region of interest" description="Disordered" evidence="1">
    <location>
        <begin position="16"/>
        <end position="43"/>
    </location>
</feature>
<organism evidence="2">
    <name type="scientific">marine metagenome</name>
    <dbReference type="NCBI Taxonomy" id="408172"/>
    <lineage>
        <taxon>unclassified sequences</taxon>
        <taxon>metagenomes</taxon>
        <taxon>ecological metagenomes</taxon>
    </lineage>
</organism>
<dbReference type="EMBL" id="UINC01224732">
    <property type="protein sequence ID" value="SVE54483.1"/>
    <property type="molecule type" value="Genomic_DNA"/>
</dbReference>
<name>A0A383EDK6_9ZZZZ</name>
<feature type="compositionally biased region" description="Polar residues" evidence="1">
    <location>
        <begin position="34"/>
        <end position="43"/>
    </location>
</feature>
<accession>A0A383EDK6</accession>
<evidence type="ECO:0000256" key="1">
    <source>
        <dbReference type="SAM" id="MobiDB-lite"/>
    </source>
</evidence>
<reference evidence="2" key="1">
    <citation type="submission" date="2018-05" db="EMBL/GenBank/DDBJ databases">
        <authorList>
            <person name="Lanie J.A."/>
            <person name="Ng W.-L."/>
            <person name="Kazmierczak K.M."/>
            <person name="Andrzejewski T.M."/>
            <person name="Davidsen T.M."/>
            <person name="Wayne K.J."/>
            <person name="Tettelin H."/>
            <person name="Glass J.I."/>
            <person name="Rusch D."/>
            <person name="Podicherti R."/>
            <person name="Tsui H.-C.T."/>
            <person name="Winkler M.E."/>
        </authorList>
    </citation>
    <scope>NUCLEOTIDE SEQUENCE</scope>
</reference>
<evidence type="ECO:0000313" key="2">
    <source>
        <dbReference type="EMBL" id="SVE54483.1"/>
    </source>
</evidence>